<dbReference type="InterPro" id="IPR036024">
    <property type="entry name" value="Somatomedin_B-like_dom_sf"/>
</dbReference>
<evidence type="ECO:0000256" key="1">
    <source>
        <dbReference type="ARBA" id="ARBA00004613"/>
    </source>
</evidence>
<feature type="region of interest" description="Disordered" evidence="7">
    <location>
        <begin position="105"/>
        <end position="147"/>
    </location>
</feature>
<evidence type="ECO:0000256" key="4">
    <source>
        <dbReference type="ARBA" id="ARBA00022737"/>
    </source>
</evidence>
<dbReference type="Gene3D" id="4.10.410.20">
    <property type="match status" value="2"/>
</dbReference>
<dbReference type="AlphaFoldDB" id="A0AAV1GE09"/>
<accession>A0AAV1GE09</accession>
<evidence type="ECO:0000256" key="3">
    <source>
        <dbReference type="ARBA" id="ARBA00022729"/>
    </source>
</evidence>
<evidence type="ECO:0000256" key="7">
    <source>
        <dbReference type="SAM" id="MobiDB-lite"/>
    </source>
</evidence>
<dbReference type="GO" id="GO:0006955">
    <property type="term" value="P:immune response"/>
    <property type="evidence" value="ECO:0007669"/>
    <property type="project" value="InterPro"/>
</dbReference>
<sequence>MKMMIMKISLWLLLLGLETTYTAAGPGSCVGRCGETFTRGQQCACDFSCLQHNECCQDFQAVCTTGHSCKGRCGEIFRRGQLCECDPLCIQYNTCCQDYQHNCGSSVSDPHSRTLRAMRASTSEKRKSKRGRKHSNSESEEWLTARGPCHQNPGVQCSRFLSPHNPQTAGFSSPVSPDRPTTLLPFDFSNTADGPLPLSIPSFQSPASHATGPFFPSYGVQFLDSSPPVSPSGLTANGGAENVHLVQSPGEAASSLLSQDLSGSADPGPRPSTLQDVAQASGLSLMEGGPGGPVKGVIAGGALCSDSPISGITALSNGTILIFKGKLFWSVDPKSHSVGQPLSILGSFGILSSIDTVFTRCNCQGNTYIIQGHQFWRLDSNMMMESGYPKPLASEFPGLTGGITAALAIPATRDRPELVFFFKKGDIMQRFIFPPSSTPSCSKRPSPFTKQPAVPLSGEISLHSPRIGFPLPVTSALSLPIPLKSDPYQHYIFSGPLFFSITISSDMPVLAKPELSAAIPTQSIFSPAAMAPNPANMAAQDTHAPYPVNSIKVWLGCP</sequence>
<dbReference type="Proteomes" id="UP001178508">
    <property type="component" value="Chromosome 14"/>
</dbReference>
<feature type="domain" description="SMB" evidence="9">
    <location>
        <begin position="25"/>
        <end position="69"/>
    </location>
</feature>
<keyword evidence="2" id="KW-0964">Secreted</keyword>
<dbReference type="PROSITE" id="PS51642">
    <property type="entry name" value="HEMOPEXIN_2"/>
    <property type="match status" value="1"/>
</dbReference>
<name>A0AAV1GE09_XYRNO</name>
<reference evidence="10" key="1">
    <citation type="submission" date="2023-08" db="EMBL/GenBank/DDBJ databases">
        <authorList>
            <person name="Alioto T."/>
            <person name="Alioto T."/>
            <person name="Gomez Garrido J."/>
        </authorList>
    </citation>
    <scope>NUCLEOTIDE SEQUENCE</scope>
</reference>
<evidence type="ECO:0000256" key="6">
    <source>
        <dbReference type="PROSITE-ProRule" id="PRU01011"/>
    </source>
</evidence>
<dbReference type="Gene3D" id="2.110.10.10">
    <property type="entry name" value="Hemopexin-like domain"/>
    <property type="match status" value="1"/>
</dbReference>
<dbReference type="PANTHER" id="PTHR22917">
    <property type="entry name" value="HEMOPEXIN DOMAIN-CONTAINING PROTEIN"/>
    <property type="match status" value="1"/>
</dbReference>
<feature type="chain" id="PRO_5043494407" evidence="8">
    <location>
        <begin position="25"/>
        <end position="558"/>
    </location>
</feature>
<comment type="subcellular location">
    <subcellularLocation>
        <location evidence="1">Secreted</location>
    </subcellularLocation>
</comment>
<dbReference type="GO" id="GO:0005615">
    <property type="term" value="C:extracellular space"/>
    <property type="evidence" value="ECO:0007669"/>
    <property type="project" value="TreeGrafter"/>
</dbReference>
<dbReference type="PANTHER" id="PTHR22917:SF8">
    <property type="entry name" value="PROTEOGLYCAN 4 ISOFORM X1"/>
    <property type="match status" value="1"/>
</dbReference>
<keyword evidence="3 8" id="KW-0732">Signal</keyword>
<evidence type="ECO:0000313" key="11">
    <source>
        <dbReference type="Proteomes" id="UP001178508"/>
    </source>
</evidence>
<dbReference type="SUPFAM" id="SSF50923">
    <property type="entry name" value="Hemopexin-like domain"/>
    <property type="match status" value="1"/>
</dbReference>
<dbReference type="GO" id="GO:0030247">
    <property type="term" value="F:polysaccharide binding"/>
    <property type="evidence" value="ECO:0007669"/>
    <property type="project" value="InterPro"/>
</dbReference>
<dbReference type="PROSITE" id="PS00524">
    <property type="entry name" value="SMB_1"/>
    <property type="match status" value="2"/>
</dbReference>
<keyword evidence="11" id="KW-1185">Reference proteome</keyword>
<dbReference type="GO" id="GO:0005044">
    <property type="term" value="F:scavenger receptor activity"/>
    <property type="evidence" value="ECO:0007669"/>
    <property type="project" value="InterPro"/>
</dbReference>
<evidence type="ECO:0000256" key="8">
    <source>
        <dbReference type="SAM" id="SignalP"/>
    </source>
</evidence>
<dbReference type="SUPFAM" id="SSF90188">
    <property type="entry name" value="Somatomedin B domain"/>
    <property type="match status" value="2"/>
</dbReference>
<protein>
    <submittedName>
        <fullName evidence="10">Proteoglycan 4a</fullName>
    </submittedName>
</protein>
<dbReference type="InterPro" id="IPR018487">
    <property type="entry name" value="Hemopexin-like_repeat"/>
</dbReference>
<dbReference type="Pfam" id="PF01033">
    <property type="entry name" value="Somatomedin_B"/>
    <property type="match status" value="2"/>
</dbReference>
<feature type="signal peptide" evidence="8">
    <location>
        <begin position="1"/>
        <end position="24"/>
    </location>
</feature>
<dbReference type="PROSITE" id="PS50958">
    <property type="entry name" value="SMB_2"/>
    <property type="match status" value="2"/>
</dbReference>
<feature type="domain" description="SMB" evidence="9">
    <location>
        <begin position="70"/>
        <end position="108"/>
    </location>
</feature>
<dbReference type="SMART" id="SM00201">
    <property type="entry name" value="SO"/>
    <property type="match status" value="2"/>
</dbReference>
<feature type="repeat" description="Hemopexin" evidence="6">
    <location>
        <begin position="351"/>
        <end position="399"/>
    </location>
</feature>
<evidence type="ECO:0000256" key="5">
    <source>
        <dbReference type="ARBA" id="ARBA00023157"/>
    </source>
</evidence>
<keyword evidence="5" id="KW-1015">Disulfide bond</keyword>
<keyword evidence="4" id="KW-0677">Repeat</keyword>
<dbReference type="InterPro" id="IPR020436">
    <property type="entry name" value="SMB_chordata"/>
</dbReference>
<evidence type="ECO:0000313" key="10">
    <source>
        <dbReference type="EMBL" id="CAJ1071396.1"/>
    </source>
</evidence>
<dbReference type="InterPro" id="IPR036375">
    <property type="entry name" value="Hemopexin-like_dom_sf"/>
</dbReference>
<dbReference type="Pfam" id="PF00045">
    <property type="entry name" value="Hemopexin"/>
    <property type="match status" value="1"/>
</dbReference>
<dbReference type="PRINTS" id="PR00022">
    <property type="entry name" value="SOMATOMEDINB"/>
</dbReference>
<evidence type="ECO:0000256" key="2">
    <source>
        <dbReference type="ARBA" id="ARBA00022525"/>
    </source>
</evidence>
<gene>
    <name evidence="10" type="ORF">XNOV1_A016901</name>
</gene>
<dbReference type="InterPro" id="IPR051298">
    <property type="entry name" value="Heme_transport/Cell_adhesion"/>
</dbReference>
<dbReference type="EMBL" id="OY660877">
    <property type="protein sequence ID" value="CAJ1071396.1"/>
    <property type="molecule type" value="Genomic_DNA"/>
</dbReference>
<organism evidence="10 11">
    <name type="scientific">Xyrichtys novacula</name>
    <name type="common">Pearly razorfish</name>
    <name type="synonym">Hemipteronotus novacula</name>
    <dbReference type="NCBI Taxonomy" id="13765"/>
    <lineage>
        <taxon>Eukaryota</taxon>
        <taxon>Metazoa</taxon>
        <taxon>Chordata</taxon>
        <taxon>Craniata</taxon>
        <taxon>Vertebrata</taxon>
        <taxon>Euteleostomi</taxon>
        <taxon>Actinopterygii</taxon>
        <taxon>Neopterygii</taxon>
        <taxon>Teleostei</taxon>
        <taxon>Neoteleostei</taxon>
        <taxon>Acanthomorphata</taxon>
        <taxon>Eupercaria</taxon>
        <taxon>Labriformes</taxon>
        <taxon>Labridae</taxon>
        <taxon>Xyrichtys</taxon>
    </lineage>
</organism>
<dbReference type="InterPro" id="IPR001212">
    <property type="entry name" value="Somatomedin_B_dom"/>
</dbReference>
<dbReference type="SMART" id="SM00120">
    <property type="entry name" value="HX"/>
    <property type="match status" value="2"/>
</dbReference>
<proteinExistence type="predicted"/>
<evidence type="ECO:0000259" key="9">
    <source>
        <dbReference type="PROSITE" id="PS50958"/>
    </source>
</evidence>